<dbReference type="PROSITE" id="PS51123">
    <property type="entry name" value="OMPA_2"/>
    <property type="match status" value="1"/>
</dbReference>
<evidence type="ECO:0000256" key="1">
    <source>
        <dbReference type="ARBA" id="ARBA00004442"/>
    </source>
</evidence>
<dbReference type="InterPro" id="IPR037873">
    <property type="entry name" value="BamE-like"/>
</dbReference>
<dbReference type="InterPro" id="IPR007450">
    <property type="entry name" value="BamE_dom"/>
</dbReference>
<dbReference type="Gene3D" id="3.30.1330.60">
    <property type="entry name" value="OmpA-like domain"/>
    <property type="match status" value="1"/>
</dbReference>
<dbReference type="InterPro" id="IPR006665">
    <property type="entry name" value="OmpA-like"/>
</dbReference>
<organism evidence="7 8">
    <name type="scientific">Stenotrophomonas panacihumi</name>
    <dbReference type="NCBI Taxonomy" id="676599"/>
    <lineage>
        <taxon>Bacteria</taxon>
        <taxon>Pseudomonadati</taxon>
        <taxon>Pseudomonadota</taxon>
        <taxon>Gammaproteobacteria</taxon>
        <taxon>Lysobacterales</taxon>
        <taxon>Lysobacteraceae</taxon>
        <taxon>Stenotrophomonas</taxon>
    </lineage>
</organism>
<sequence length="259" mass="28260">MPVVALLAGCGGYSQVRDGATEQPVWPEMGAARPIVPATMRPDLDKLRKVQAGMTKTEVYALIGHPQYREGLVGVNEWNFVFQLPDGSGGTTTCQYKVLFDNAALARNFYWHPVACADRLNPAPPVAAAPAAPAQTRTLDLSTDMLFEFDSDRLRSEGIRMLDERVVSALTDAQRLQGIRLIGYADRLGADDYNMTLSQRRADAVKAHLVAKGVPAQNIQAEGRGEADPVVDCQQQSRPALIACLASNRRVRVEITVDK</sequence>
<feature type="domain" description="OmpA-like" evidence="6">
    <location>
        <begin position="134"/>
        <end position="259"/>
    </location>
</feature>
<dbReference type="PANTHER" id="PTHR30329">
    <property type="entry name" value="STATOR ELEMENT OF FLAGELLAR MOTOR COMPLEX"/>
    <property type="match status" value="1"/>
</dbReference>
<evidence type="ECO:0000259" key="6">
    <source>
        <dbReference type="PROSITE" id="PS51123"/>
    </source>
</evidence>
<dbReference type="CDD" id="cd07185">
    <property type="entry name" value="OmpA_C-like"/>
    <property type="match status" value="1"/>
</dbReference>
<evidence type="ECO:0000256" key="5">
    <source>
        <dbReference type="PROSITE-ProRule" id="PRU00473"/>
    </source>
</evidence>
<dbReference type="InterPro" id="IPR036737">
    <property type="entry name" value="OmpA-like_sf"/>
</dbReference>
<evidence type="ECO:0000256" key="3">
    <source>
        <dbReference type="ARBA" id="ARBA00023136"/>
    </source>
</evidence>
<dbReference type="PANTHER" id="PTHR30329:SF21">
    <property type="entry name" value="LIPOPROTEIN YIAD-RELATED"/>
    <property type="match status" value="1"/>
</dbReference>
<reference evidence="7 8" key="1">
    <citation type="submission" date="2015-10" db="EMBL/GenBank/DDBJ databases">
        <title>Genome sequencing and analysis of members of genus Stenotrophomonas.</title>
        <authorList>
            <person name="Patil P.P."/>
            <person name="Midha S."/>
            <person name="Patil P.B."/>
        </authorList>
    </citation>
    <scope>NUCLEOTIDE SEQUENCE [LARGE SCALE GENOMIC DNA]</scope>
    <source>
        <strain evidence="7 8">JCM 16536</strain>
    </source>
</reference>
<dbReference type="AlphaFoldDB" id="A0A0R0ADC5"/>
<dbReference type="PRINTS" id="PR01021">
    <property type="entry name" value="OMPADOMAIN"/>
</dbReference>
<proteinExistence type="predicted"/>
<dbReference type="Gene3D" id="3.30.1450.10">
    <property type="match status" value="1"/>
</dbReference>
<keyword evidence="2" id="KW-0732">Signal</keyword>
<dbReference type="STRING" id="676599.ARC20_14590"/>
<evidence type="ECO:0000313" key="7">
    <source>
        <dbReference type="EMBL" id="KRG38755.1"/>
    </source>
</evidence>
<evidence type="ECO:0000256" key="2">
    <source>
        <dbReference type="ARBA" id="ARBA00022729"/>
    </source>
</evidence>
<protein>
    <recommendedName>
        <fullName evidence="6">OmpA-like domain-containing protein</fullName>
    </recommendedName>
</protein>
<dbReference type="Pfam" id="PF04355">
    <property type="entry name" value="BamE"/>
    <property type="match status" value="1"/>
</dbReference>
<keyword evidence="8" id="KW-1185">Reference proteome</keyword>
<name>A0A0R0ADC5_9GAMM</name>
<accession>A0A0R0ADC5</accession>
<dbReference type="InterPro" id="IPR050330">
    <property type="entry name" value="Bact_OuterMem_StrucFunc"/>
</dbReference>
<dbReference type="Pfam" id="PF00691">
    <property type="entry name" value="OmpA"/>
    <property type="match status" value="1"/>
</dbReference>
<dbReference type="Proteomes" id="UP000051802">
    <property type="component" value="Unassembled WGS sequence"/>
</dbReference>
<evidence type="ECO:0000313" key="8">
    <source>
        <dbReference type="Proteomes" id="UP000051802"/>
    </source>
</evidence>
<keyword evidence="4" id="KW-0998">Cell outer membrane</keyword>
<comment type="subcellular location">
    <subcellularLocation>
        <location evidence="1">Cell outer membrane</location>
    </subcellularLocation>
</comment>
<evidence type="ECO:0000256" key="4">
    <source>
        <dbReference type="ARBA" id="ARBA00023237"/>
    </source>
</evidence>
<dbReference type="EMBL" id="LLXU01000115">
    <property type="protein sequence ID" value="KRG38755.1"/>
    <property type="molecule type" value="Genomic_DNA"/>
</dbReference>
<dbReference type="GO" id="GO:0009279">
    <property type="term" value="C:cell outer membrane"/>
    <property type="evidence" value="ECO:0007669"/>
    <property type="project" value="UniProtKB-SubCell"/>
</dbReference>
<comment type="caution">
    <text evidence="7">The sequence shown here is derived from an EMBL/GenBank/DDBJ whole genome shotgun (WGS) entry which is preliminary data.</text>
</comment>
<dbReference type="InterPro" id="IPR006664">
    <property type="entry name" value="OMP_bac"/>
</dbReference>
<keyword evidence="3 5" id="KW-0472">Membrane</keyword>
<gene>
    <name evidence="7" type="ORF">ARC20_14590</name>
</gene>
<dbReference type="SUPFAM" id="SSF103088">
    <property type="entry name" value="OmpA-like"/>
    <property type="match status" value="1"/>
</dbReference>